<accession>A0A561B3S2</accession>
<dbReference type="PANTHER" id="PTHR37017:SF11">
    <property type="entry name" value="ESTERASE_LIPASE_THIOESTERASE DOMAIN-CONTAINING PROTEIN"/>
    <property type="match status" value="1"/>
</dbReference>
<feature type="chain" id="PRO_5021809493" evidence="1">
    <location>
        <begin position="31"/>
        <end position="271"/>
    </location>
</feature>
<dbReference type="SUPFAM" id="SSF53474">
    <property type="entry name" value="alpha/beta-Hydrolases"/>
    <property type="match status" value="1"/>
</dbReference>
<evidence type="ECO:0000256" key="1">
    <source>
        <dbReference type="SAM" id="SignalP"/>
    </source>
</evidence>
<dbReference type="AlphaFoldDB" id="A0A561B3S2"/>
<name>A0A561B3S2_9BURK</name>
<proteinExistence type="predicted"/>
<dbReference type="EMBL" id="VIVL01000022">
    <property type="protein sequence ID" value="TWD73536.1"/>
    <property type="molecule type" value="Genomic_DNA"/>
</dbReference>
<dbReference type="OrthoDB" id="9112061at2"/>
<comment type="caution">
    <text evidence="3">The sequence shown here is derived from an EMBL/GenBank/DDBJ whole genome shotgun (WGS) entry which is preliminary data.</text>
</comment>
<organism evidence="3 4">
    <name type="scientific">Variovorax beijingensis</name>
    <dbReference type="NCBI Taxonomy" id="2496117"/>
    <lineage>
        <taxon>Bacteria</taxon>
        <taxon>Pseudomonadati</taxon>
        <taxon>Pseudomonadota</taxon>
        <taxon>Betaproteobacteria</taxon>
        <taxon>Burkholderiales</taxon>
        <taxon>Comamonadaceae</taxon>
        <taxon>Variovorax</taxon>
    </lineage>
</organism>
<feature type="domain" description="AB hydrolase-1" evidence="2">
    <location>
        <begin position="43"/>
        <end position="263"/>
    </location>
</feature>
<dbReference type="Gene3D" id="3.40.50.1820">
    <property type="entry name" value="alpha/beta hydrolase"/>
    <property type="match status" value="1"/>
</dbReference>
<gene>
    <name evidence="3" type="ORF">FB547_12228</name>
</gene>
<reference evidence="3 4" key="1">
    <citation type="submission" date="2019-06" db="EMBL/GenBank/DDBJ databases">
        <title>Sorghum-associated microbial communities from plants grown in Nebraska, USA.</title>
        <authorList>
            <person name="Schachtman D."/>
        </authorList>
    </citation>
    <scope>NUCLEOTIDE SEQUENCE [LARGE SCALE GENOMIC DNA]</scope>
    <source>
        <strain evidence="3 4">T529</strain>
    </source>
</reference>
<evidence type="ECO:0000259" key="2">
    <source>
        <dbReference type="Pfam" id="PF12697"/>
    </source>
</evidence>
<dbReference type="RefSeq" id="WP_145747657.1">
    <property type="nucleotide sequence ID" value="NZ_VIVL01000022.1"/>
</dbReference>
<dbReference type="InterPro" id="IPR052897">
    <property type="entry name" value="Sec-Metab_Biosynth_Hydrolase"/>
</dbReference>
<protein>
    <submittedName>
        <fullName evidence="3">Pimeloyl-ACP methyl ester carboxylesterase</fullName>
    </submittedName>
</protein>
<keyword evidence="1" id="KW-0732">Signal</keyword>
<sequence>MKNLSRRFARTMAAVGLMALAGAFTFNASAQTPSTAQQAKPTIVLVHGAFAESSSWDGVIRKLEAKHYPVIAAANPLRGVKSDAADVASIVDAVKGPVVLVGHSYGGSVISSAATGKSNVKALVFVAAFAPEAGESAADLAAKFSGSTLGPALAPPVALADGGKDLYILKNRFHDQFAADVPAAAARLMAATQRPIAESALGEPAGAPAWKTVPSWFVYGDADKNIPPAAQAFMAERARSVKTVVVKGASHVVMTSRPEVVAKLIDEAASR</sequence>
<evidence type="ECO:0000313" key="4">
    <source>
        <dbReference type="Proteomes" id="UP000319722"/>
    </source>
</evidence>
<feature type="signal peptide" evidence="1">
    <location>
        <begin position="1"/>
        <end position="30"/>
    </location>
</feature>
<dbReference type="PANTHER" id="PTHR37017">
    <property type="entry name" value="AB HYDROLASE-1 DOMAIN-CONTAINING PROTEIN-RELATED"/>
    <property type="match status" value="1"/>
</dbReference>
<dbReference type="InterPro" id="IPR000073">
    <property type="entry name" value="AB_hydrolase_1"/>
</dbReference>
<evidence type="ECO:0000313" key="3">
    <source>
        <dbReference type="EMBL" id="TWD73536.1"/>
    </source>
</evidence>
<dbReference type="Pfam" id="PF12697">
    <property type="entry name" value="Abhydrolase_6"/>
    <property type="match status" value="1"/>
</dbReference>
<dbReference type="Proteomes" id="UP000319722">
    <property type="component" value="Unassembled WGS sequence"/>
</dbReference>
<dbReference type="InterPro" id="IPR029058">
    <property type="entry name" value="AB_hydrolase_fold"/>
</dbReference>